<name>A0A0A1U2X9_ENTIV</name>
<evidence type="ECO:0000256" key="1">
    <source>
        <dbReference type="ARBA" id="ARBA00022737"/>
    </source>
</evidence>
<protein>
    <submittedName>
        <fullName evidence="4">HSP70-interacting protein, putative</fullName>
    </submittedName>
</protein>
<dbReference type="InterPro" id="IPR047150">
    <property type="entry name" value="SGT"/>
</dbReference>
<keyword evidence="1" id="KW-0677">Repeat</keyword>
<dbReference type="Gene3D" id="1.25.40.10">
    <property type="entry name" value="Tetratricopeptide repeat domain"/>
    <property type="match status" value="1"/>
</dbReference>
<dbReference type="SUPFAM" id="SSF48452">
    <property type="entry name" value="TPR-like"/>
    <property type="match status" value="1"/>
</dbReference>
<dbReference type="Pfam" id="PF13181">
    <property type="entry name" value="TPR_8"/>
    <property type="match status" value="1"/>
</dbReference>
<reference evidence="4 5" key="1">
    <citation type="submission" date="2012-10" db="EMBL/GenBank/DDBJ databases">
        <authorList>
            <person name="Zafar N."/>
            <person name="Inman J."/>
            <person name="Hall N."/>
            <person name="Lorenzi H."/>
            <person name="Caler E."/>
        </authorList>
    </citation>
    <scope>NUCLEOTIDE SEQUENCE [LARGE SCALE GENOMIC DNA]</scope>
    <source>
        <strain evidence="4 5">IP1</strain>
    </source>
</reference>
<dbReference type="KEGG" id="eiv:EIN_229300"/>
<dbReference type="GeneID" id="14887253"/>
<dbReference type="PANTHER" id="PTHR45831:SF2">
    <property type="entry name" value="LD24721P"/>
    <property type="match status" value="1"/>
</dbReference>
<evidence type="ECO:0000313" key="4">
    <source>
        <dbReference type="EMBL" id="ELP88407.1"/>
    </source>
</evidence>
<dbReference type="PANTHER" id="PTHR45831">
    <property type="entry name" value="LD24721P"/>
    <property type="match status" value="1"/>
</dbReference>
<organism evidence="4 5">
    <name type="scientific">Entamoeba invadens IP1</name>
    <dbReference type="NCBI Taxonomy" id="370355"/>
    <lineage>
        <taxon>Eukaryota</taxon>
        <taxon>Amoebozoa</taxon>
        <taxon>Evosea</taxon>
        <taxon>Archamoebae</taxon>
        <taxon>Mastigamoebida</taxon>
        <taxon>Entamoebidae</taxon>
        <taxon>Entamoeba</taxon>
    </lineage>
</organism>
<accession>A0A0A1U2X9</accession>
<keyword evidence="5" id="KW-1185">Reference proteome</keyword>
<dbReference type="EMBL" id="KB206756">
    <property type="protein sequence ID" value="ELP88407.1"/>
    <property type="molecule type" value="Genomic_DNA"/>
</dbReference>
<dbReference type="RefSeq" id="XP_004255178.1">
    <property type="nucleotide sequence ID" value="XM_004255130.1"/>
</dbReference>
<dbReference type="AlphaFoldDB" id="A0A0A1U2X9"/>
<feature type="repeat" description="TPR" evidence="3">
    <location>
        <begin position="5"/>
        <end position="38"/>
    </location>
</feature>
<dbReference type="OrthoDB" id="2942533at2759"/>
<dbReference type="GO" id="GO:0060090">
    <property type="term" value="F:molecular adaptor activity"/>
    <property type="evidence" value="ECO:0007669"/>
    <property type="project" value="TreeGrafter"/>
</dbReference>
<evidence type="ECO:0000313" key="5">
    <source>
        <dbReference type="Proteomes" id="UP000014680"/>
    </source>
</evidence>
<dbReference type="InterPro" id="IPR019734">
    <property type="entry name" value="TPR_rpt"/>
</dbReference>
<dbReference type="GO" id="GO:0006620">
    <property type="term" value="P:post-translational protein targeting to endoplasmic reticulum membrane"/>
    <property type="evidence" value="ECO:0007669"/>
    <property type="project" value="TreeGrafter"/>
</dbReference>
<keyword evidence="2 3" id="KW-0802">TPR repeat</keyword>
<dbReference type="InterPro" id="IPR011990">
    <property type="entry name" value="TPR-like_helical_dom_sf"/>
</dbReference>
<dbReference type="VEuPathDB" id="AmoebaDB:EIN_229300"/>
<dbReference type="OMA" id="NPRESIY"/>
<feature type="repeat" description="TPR" evidence="3">
    <location>
        <begin position="39"/>
        <end position="72"/>
    </location>
</feature>
<dbReference type="GO" id="GO:0072380">
    <property type="term" value="C:TRC complex"/>
    <property type="evidence" value="ECO:0007669"/>
    <property type="project" value="TreeGrafter"/>
</dbReference>
<dbReference type="Proteomes" id="UP000014680">
    <property type="component" value="Unassembled WGS sequence"/>
</dbReference>
<proteinExistence type="predicted"/>
<gene>
    <name evidence="4" type="ORF">EIN_229300</name>
</gene>
<dbReference type="SMART" id="SM00028">
    <property type="entry name" value="TPR"/>
    <property type="match status" value="3"/>
</dbReference>
<evidence type="ECO:0000256" key="3">
    <source>
        <dbReference type="PROSITE-ProRule" id="PRU00339"/>
    </source>
</evidence>
<dbReference type="GO" id="GO:0016020">
    <property type="term" value="C:membrane"/>
    <property type="evidence" value="ECO:0007669"/>
    <property type="project" value="TreeGrafter"/>
</dbReference>
<evidence type="ECO:0000256" key="2">
    <source>
        <dbReference type="ARBA" id="ARBA00022803"/>
    </source>
</evidence>
<sequence length="222" mass="25449">MTDKATTYKNEGNSLLQQQKYSEAIDKYTLAIAENPRESVFYANRSLAYIKLNNYDRAKEDIELSIQCNPKYVKAFLRRAVILSHNKSFVEARNDYLTVLKLEPGNKEAEKGASAMQTEIETLDKDKTCITSKVPLTVPNTFAAYERCWNDLDDASKNELLKMTGYTFFTKLIGENITTQMIKDIARVSDDKHWATVISQLPRIGLLRLFVDQKTKDWIDGK</sequence>
<dbReference type="PROSITE" id="PS50005">
    <property type="entry name" value="TPR"/>
    <property type="match status" value="2"/>
</dbReference>